<dbReference type="NCBIfam" id="NF001221">
    <property type="entry name" value="PRK00197.1"/>
    <property type="match status" value="1"/>
</dbReference>
<comment type="catalytic activity">
    <reaction evidence="6 7">
        <text>L-glutamate 5-semialdehyde + phosphate + NADP(+) = L-glutamyl 5-phosphate + NADPH + H(+)</text>
        <dbReference type="Rhea" id="RHEA:19541"/>
        <dbReference type="ChEBI" id="CHEBI:15378"/>
        <dbReference type="ChEBI" id="CHEBI:43474"/>
        <dbReference type="ChEBI" id="CHEBI:57783"/>
        <dbReference type="ChEBI" id="CHEBI:58066"/>
        <dbReference type="ChEBI" id="CHEBI:58274"/>
        <dbReference type="ChEBI" id="CHEBI:58349"/>
        <dbReference type="EC" id="1.2.1.41"/>
    </reaction>
</comment>
<comment type="pathway">
    <text evidence="1 7">Amino-acid biosynthesis; L-proline biosynthesis; L-glutamate 5-semialdehyde from L-glutamate: step 2/2.</text>
</comment>
<name>A0A368W7L8_9BACL</name>
<proteinExistence type="inferred from homology"/>
<evidence type="ECO:0000313" key="9">
    <source>
        <dbReference type="EMBL" id="RCW51056.1"/>
    </source>
</evidence>
<dbReference type="EC" id="1.2.1.41" evidence="7"/>
<dbReference type="InterPro" id="IPR015590">
    <property type="entry name" value="Aldehyde_DH_dom"/>
</dbReference>
<dbReference type="Proteomes" id="UP000252415">
    <property type="component" value="Unassembled WGS sequence"/>
</dbReference>
<evidence type="ECO:0000256" key="4">
    <source>
        <dbReference type="ARBA" id="ARBA00022857"/>
    </source>
</evidence>
<evidence type="ECO:0000256" key="2">
    <source>
        <dbReference type="ARBA" id="ARBA00022605"/>
    </source>
</evidence>
<dbReference type="PIRSF" id="PIRSF000151">
    <property type="entry name" value="GPR"/>
    <property type="match status" value="1"/>
</dbReference>
<dbReference type="InterPro" id="IPR016161">
    <property type="entry name" value="Ald_DH/histidinol_DH"/>
</dbReference>
<protein>
    <recommendedName>
        <fullName evidence="7">Gamma-glutamyl phosphate reductase</fullName>
        <shortName evidence="7">GPR</shortName>
        <ecNumber evidence="7">1.2.1.41</ecNumber>
    </recommendedName>
    <alternativeName>
        <fullName evidence="7">Glutamate-5-semialdehyde dehydrogenase</fullName>
    </alternativeName>
    <alternativeName>
        <fullName evidence="7">Glutamyl-gamma-semialdehyde dehydrogenase</fullName>
        <shortName evidence="7">GSA dehydrogenase</shortName>
    </alternativeName>
</protein>
<sequence length="416" mass="45133">MISEVRQKAMLAQDAAAIMNRLTTEQKNTALIHMADALITEQQAIISANELDLQRGREQGTSPSLLDRLALNGDRVAAIAEGLRQIVELPDPVGQLLEHFDRPNGLKIEKVRVPLGVIGMIYEARPNVTVDAAGLCLKTGNSVVLRGGSAAIESNRKIVEILKKALGATAMPADAIQLIEDSDRASVNEMLKLNGLLDVVIPRGGASLIRNVVENATVPVIETGAGICHTYVDAGANYQMAADIAFNAKVQRPSVCNSMETLLVHETFADRHLAELAERFIQAGVELRGCERTIALLAEAKPATEEDYGTEYSDYIMNIRIVPHLDAALEHIHRFGTKHSECIVTENAQHAERFIQEVDAAAVYHNASTRFTDGFEFGFGAEIGISTQKLHARGPMGLPALTSTKFRIFGNGQIRG</sequence>
<dbReference type="RefSeq" id="WP_114378556.1">
    <property type="nucleotide sequence ID" value="NZ_QPJD01000002.1"/>
</dbReference>
<dbReference type="SUPFAM" id="SSF53720">
    <property type="entry name" value="ALDH-like"/>
    <property type="match status" value="1"/>
</dbReference>
<dbReference type="OrthoDB" id="9809970at2"/>
<comment type="caution">
    <text evidence="9">The sequence shown here is derived from an EMBL/GenBank/DDBJ whole genome shotgun (WGS) entry which is preliminary data.</text>
</comment>
<keyword evidence="5 7" id="KW-0560">Oxidoreductase</keyword>
<evidence type="ECO:0000256" key="6">
    <source>
        <dbReference type="ARBA" id="ARBA00049024"/>
    </source>
</evidence>
<accession>A0A368W7L8</accession>
<evidence type="ECO:0000256" key="1">
    <source>
        <dbReference type="ARBA" id="ARBA00004985"/>
    </source>
</evidence>
<keyword evidence="2 7" id="KW-0028">Amino-acid biosynthesis</keyword>
<keyword evidence="3 7" id="KW-0641">Proline biosynthesis</keyword>
<dbReference type="NCBIfam" id="TIGR00407">
    <property type="entry name" value="proA"/>
    <property type="match status" value="1"/>
</dbReference>
<organism evidence="9 10">
    <name type="scientific">Paenibacillus prosopidis</name>
    <dbReference type="NCBI Taxonomy" id="630520"/>
    <lineage>
        <taxon>Bacteria</taxon>
        <taxon>Bacillati</taxon>
        <taxon>Bacillota</taxon>
        <taxon>Bacilli</taxon>
        <taxon>Bacillales</taxon>
        <taxon>Paenibacillaceae</taxon>
        <taxon>Paenibacillus</taxon>
    </lineage>
</organism>
<dbReference type="Gene3D" id="3.40.605.10">
    <property type="entry name" value="Aldehyde Dehydrogenase, Chain A, domain 1"/>
    <property type="match status" value="1"/>
</dbReference>
<dbReference type="UniPathway" id="UPA00098">
    <property type="reaction ID" value="UER00360"/>
</dbReference>
<dbReference type="Pfam" id="PF00171">
    <property type="entry name" value="Aldedh"/>
    <property type="match status" value="1"/>
</dbReference>
<dbReference type="GO" id="GO:0055129">
    <property type="term" value="P:L-proline biosynthetic process"/>
    <property type="evidence" value="ECO:0007669"/>
    <property type="project" value="UniProtKB-UniRule"/>
</dbReference>
<dbReference type="InterPro" id="IPR012134">
    <property type="entry name" value="Glu-5-SA_DH"/>
</dbReference>
<dbReference type="InterPro" id="IPR016162">
    <property type="entry name" value="Ald_DH_N"/>
</dbReference>
<dbReference type="EMBL" id="QPJD01000002">
    <property type="protein sequence ID" value="RCW51056.1"/>
    <property type="molecule type" value="Genomic_DNA"/>
</dbReference>
<dbReference type="InterPro" id="IPR000965">
    <property type="entry name" value="GPR_dom"/>
</dbReference>
<evidence type="ECO:0000256" key="7">
    <source>
        <dbReference type="HAMAP-Rule" id="MF_00412"/>
    </source>
</evidence>
<dbReference type="InterPro" id="IPR016163">
    <property type="entry name" value="Ald_DH_C"/>
</dbReference>
<dbReference type="InterPro" id="IPR020593">
    <property type="entry name" value="G-glutamylP_reductase_CS"/>
</dbReference>
<dbReference type="Gene3D" id="3.40.309.10">
    <property type="entry name" value="Aldehyde Dehydrogenase, Chain A, domain 2"/>
    <property type="match status" value="1"/>
</dbReference>
<reference evidence="9 10" key="1">
    <citation type="submission" date="2018-07" db="EMBL/GenBank/DDBJ databases">
        <title>Genomic Encyclopedia of Type Strains, Phase III (KMG-III): the genomes of soil and plant-associated and newly described type strains.</title>
        <authorList>
            <person name="Whitman W."/>
        </authorList>
    </citation>
    <scope>NUCLEOTIDE SEQUENCE [LARGE SCALE GENOMIC DNA]</scope>
    <source>
        <strain evidence="9 10">CECT 7506</strain>
    </source>
</reference>
<dbReference type="FunFam" id="3.40.309.10:FF:000006">
    <property type="entry name" value="Gamma-glutamyl phosphate reductase"/>
    <property type="match status" value="1"/>
</dbReference>
<feature type="domain" description="Aldehyde dehydrogenase" evidence="8">
    <location>
        <begin position="5"/>
        <end position="281"/>
    </location>
</feature>
<dbReference type="PROSITE" id="PS01223">
    <property type="entry name" value="PROA"/>
    <property type="match status" value="1"/>
</dbReference>
<dbReference type="PANTHER" id="PTHR11063">
    <property type="entry name" value="GLUTAMATE SEMIALDEHYDE DEHYDROGENASE"/>
    <property type="match status" value="1"/>
</dbReference>
<dbReference type="GO" id="GO:0005737">
    <property type="term" value="C:cytoplasm"/>
    <property type="evidence" value="ECO:0007669"/>
    <property type="project" value="UniProtKB-SubCell"/>
</dbReference>
<comment type="similarity">
    <text evidence="7">Belongs to the gamma-glutamyl phosphate reductase family.</text>
</comment>
<evidence type="ECO:0000256" key="3">
    <source>
        <dbReference type="ARBA" id="ARBA00022650"/>
    </source>
</evidence>
<comment type="subcellular location">
    <subcellularLocation>
        <location evidence="7">Cytoplasm</location>
    </subcellularLocation>
</comment>
<dbReference type="HAMAP" id="MF_00412">
    <property type="entry name" value="ProA"/>
    <property type="match status" value="1"/>
</dbReference>
<dbReference type="PANTHER" id="PTHR11063:SF8">
    <property type="entry name" value="DELTA-1-PYRROLINE-5-CARBOXYLATE SYNTHASE"/>
    <property type="match status" value="1"/>
</dbReference>
<evidence type="ECO:0000313" key="10">
    <source>
        <dbReference type="Proteomes" id="UP000252415"/>
    </source>
</evidence>
<dbReference type="AlphaFoldDB" id="A0A368W7L8"/>
<keyword evidence="7" id="KW-0963">Cytoplasm</keyword>
<keyword evidence="4 7" id="KW-0521">NADP</keyword>
<dbReference type="GO" id="GO:0050661">
    <property type="term" value="F:NADP binding"/>
    <property type="evidence" value="ECO:0007669"/>
    <property type="project" value="InterPro"/>
</dbReference>
<gene>
    <name evidence="7" type="primary">proA</name>
    <name evidence="9" type="ORF">DFP97_102249</name>
</gene>
<evidence type="ECO:0000256" key="5">
    <source>
        <dbReference type="ARBA" id="ARBA00023002"/>
    </source>
</evidence>
<dbReference type="CDD" id="cd07079">
    <property type="entry name" value="ALDH_F18-19_ProA-GPR"/>
    <property type="match status" value="1"/>
</dbReference>
<dbReference type="GO" id="GO:0004350">
    <property type="term" value="F:glutamate-5-semialdehyde dehydrogenase activity"/>
    <property type="evidence" value="ECO:0007669"/>
    <property type="project" value="UniProtKB-UniRule"/>
</dbReference>
<keyword evidence="10" id="KW-1185">Reference proteome</keyword>
<comment type="function">
    <text evidence="7">Catalyzes the NADPH-dependent reduction of L-glutamate 5-phosphate into L-glutamate 5-semialdehyde and phosphate. The product spontaneously undergoes cyclization to form 1-pyrroline-5-carboxylate.</text>
</comment>
<evidence type="ECO:0000259" key="8">
    <source>
        <dbReference type="Pfam" id="PF00171"/>
    </source>
</evidence>